<dbReference type="Gene3D" id="3.40.50.300">
    <property type="entry name" value="P-loop containing nucleotide triphosphate hydrolases"/>
    <property type="match status" value="4"/>
</dbReference>
<name>A0A066VKP4_TILAU</name>
<feature type="region of interest" description="Disordered" evidence="8">
    <location>
        <begin position="1"/>
        <end position="27"/>
    </location>
</feature>
<comment type="catalytic activity">
    <reaction evidence="7">
        <text>ATP + H2O = ADP + phosphate + H(+)</text>
        <dbReference type="Rhea" id="RHEA:13065"/>
        <dbReference type="ChEBI" id="CHEBI:15377"/>
        <dbReference type="ChEBI" id="CHEBI:15378"/>
        <dbReference type="ChEBI" id="CHEBI:30616"/>
        <dbReference type="ChEBI" id="CHEBI:43474"/>
        <dbReference type="ChEBI" id="CHEBI:456216"/>
        <dbReference type="EC" id="3.6.4.13"/>
    </reaction>
</comment>
<dbReference type="FunFam" id="3.40.50.300:FF:000578">
    <property type="entry name" value="probable ATP-dependent RNA helicase DHX35"/>
    <property type="match status" value="1"/>
</dbReference>
<evidence type="ECO:0000256" key="4">
    <source>
        <dbReference type="ARBA" id="ARBA00022801"/>
    </source>
</evidence>
<dbReference type="RefSeq" id="XP_013240996.1">
    <property type="nucleotide sequence ID" value="XM_013385542.1"/>
</dbReference>
<evidence type="ECO:0000256" key="3">
    <source>
        <dbReference type="ARBA" id="ARBA00022741"/>
    </source>
</evidence>
<evidence type="ECO:0000256" key="1">
    <source>
        <dbReference type="ARBA" id="ARBA00008792"/>
    </source>
</evidence>
<dbReference type="InterPro" id="IPR014001">
    <property type="entry name" value="Helicase_ATP-bd"/>
</dbReference>
<dbReference type="InterPro" id="IPR007502">
    <property type="entry name" value="Helicase-assoc_dom"/>
</dbReference>
<dbReference type="SUPFAM" id="SSF52540">
    <property type="entry name" value="P-loop containing nucleoside triphosphate hydrolases"/>
    <property type="match status" value="1"/>
</dbReference>
<keyword evidence="5" id="KW-0347">Helicase</keyword>
<dbReference type="STRING" id="1037660.A0A066VKP4"/>
<feature type="region of interest" description="Disordered" evidence="8">
    <location>
        <begin position="205"/>
        <end position="235"/>
    </location>
</feature>
<dbReference type="PANTHER" id="PTHR18934">
    <property type="entry name" value="ATP-DEPENDENT RNA HELICASE"/>
    <property type="match status" value="1"/>
</dbReference>
<dbReference type="GO" id="GO:0016787">
    <property type="term" value="F:hydrolase activity"/>
    <property type="evidence" value="ECO:0007669"/>
    <property type="project" value="UniProtKB-KW"/>
</dbReference>
<keyword evidence="4" id="KW-0378">Hydrolase</keyword>
<dbReference type="PANTHER" id="PTHR18934:SF136">
    <property type="entry name" value="ATP-DEPENDENT RNA HELICASE DHX35-RELATED"/>
    <property type="match status" value="1"/>
</dbReference>
<proteinExistence type="inferred from homology"/>
<feature type="domain" description="Helicase ATP-binding" evidence="9">
    <location>
        <begin position="58"/>
        <end position="210"/>
    </location>
</feature>
<dbReference type="InterPro" id="IPR011709">
    <property type="entry name" value="DEAD-box_helicase_OB_fold"/>
</dbReference>
<dbReference type="SMART" id="SM00487">
    <property type="entry name" value="DEXDc"/>
    <property type="match status" value="1"/>
</dbReference>
<evidence type="ECO:0000259" key="9">
    <source>
        <dbReference type="PROSITE" id="PS51192"/>
    </source>
</evidence>
<dbReference type="GO" id="GO:0005524">
    <property type="term" value="F:ATP binding"/>
    <property type="evidence" value="ECO:0007669"/>
    <property type="project" value="UniProtKB-KW"/>
</dbReference>
<dbReference type="GeneID" id="25265716"/>
<dbReference type="GO" id="GO:0071013">
    <property type="term" value="C:catalytic step 2 spliceosome"/>
    <property type="evidence" value="ECO:0007669"/>
    <property type="project" value="TreeGrafter"/>
</dbReference>
<dbReference type="GO" id="GO:0003723">
    <property type="term" value="F:RNA binding"/>
    <property type="evidence" value="ECO:0007669"/>
    <property type="project" value="TreeGrafter"/>
</dbReference>
<gene>
    <name evidence="10" type="ORF">K437DRAFT_264592</name>
</gene>
<dbReference type="HOGENOM" id="CLU_001832_5_11_1"/>
<evidence type="ECO:0000256" key="8">
    <source>
        <dbReference type="SAM" id="MobiDB-lite"/>
    </source>
</evidence>
<dbReference type="Pfam" id="PF04408">
    <property type="entry name" value="WHD_HA2"/>
    <property type="match status" value="1"/>
</dbReference>
<dbReference type="InterPro" id="IPR048333">
    <property type="entry name" value="HA2_WH"/>
</dbReference>
<dbReference type="PROSITE" id="PS00690">
    <property type="entry name" value="DEAH_ATP_HELICASE"/>
    <property type="match status" value="1"/>
</dbReference>
<keyword evidence="11" id="KW-1185">Reference proteome</keyword>
<dbReference type="InterPro" id="IPR002464">
    <property type="entry name" value="DNA/RNA_helicase_DEAH_CS"/>
</dbReference>
<dbReference type="Pfam" id="PF07717">
    <property type="entry name" value="OB_NTP_bind"/>
    <property type="match status" value="1"/>
</dbReference>
<dbReference type="GO" id="GO:0003724">
    <property type="term" value="F:RNA helicase activity"/>
    <property type="evidence" value="ECO:0007669"/>
    <property type="project" value="UniProtKB-EC"/>
</dbReference>
<comment type="similarity">
    <text evidence="1">Belongs to the DEAD box helicase family. DEAH subfamily.</text>
</comment>
<protein>
    <recommendedName>
        <fullName evidence="2">RNA helicase</fullName>
        <ecNumber evidence="2">3.6.4.13</ecNumber>
    </recommendedName>
</protein>
<dbReference type="Pfam" id="PF21010">
    <property type="entry name" value="HA2_C"/>
    <property type="match status" value="1"/>
</dbReference>
<sequence length="627" mass="69914">MAHFWKPGTARPGSSIDRSTETESTIDPGAVQNALRGQTSIQAQRESLPIFAHRSELLYTIEKHPVVIVMGQTGSGKTTQLPQYLLEAGWAGSGAIAGAPKCIACTQPRRISAISIANRVAQEVGSVLGDEVGYTVRFEDLSHPTRTKIRYSVIMVDEAHERGAYTDLLLGLLKKIRRKRPELRLIISSATLEAQMLLDFFSENDTSSDPSTNFNGKKRKRQFSDDPEPAENHAQPEACIISLEGRSYPVDVAYMDNAPEDYVRAAVTTVWDIHRQESMPGDIMVFLTGREEIDTFLQMLADQLSESQASATQRAGRAGRTSPGKCFRLFPESVFKSLPVQTLPELARTDLSLPVLQLKALGVDNLARFEWLPPPPPTAMLIRALDYLAALGALDEFGRLTKPLGEQIAEMPMEPSLAKVMLESAKYRCGKEVLTIAAMTSVTSPFIIPDEGRSRAGAEGELERRKFVAEEGDHLTLLNVYNAFVNPRVGKQSAKWCSSHRLNFKALSRAVSIRGQLEKYMKRFKLPLESCGGDHTLIRKCLVSGLFRNAAKMQPDGSYRSSREQAVLHAHPSSVLFNRNPSTKWVIYNEVVETSKRFMRDLTVIDEDWLLELAPHYYEVKDKRGRH</sequence>
<organism evidence="10 11">
    <name type="scientific">Tilletiaria anomala (strain ATCC 24038 / CBS 436.72 / UBC 951)</name>
    <dbReference type="NCBI Taxonomy" id="1037660"/>
    <lineage>
        <taxon>Eukaryota</taxon>
        <taxon>Fungi</taxon>
        <taxon>Dikarya</taxon>
        <taxon>Basidiomycota</taxon>
        <taxon>Ustilaginomycotina</taxon>
        <taxon>Exobasidiomycetes</taxon>
        <taxon>Georgefischeriales</taxon>
        <taxon>Tilletiariaceae</taxon>
        <taxon>Tilletiaria</taxon>
    </lineage>
</organism>
<comment type="caution">
    <text evidence="10">The sequence shown here is derived from an EMBL/GenBank/DDBJ whole genome shotgun (WGS) entry which is preliminary data.</text>
</comment>
<accession>A0A066VKP4</accession>
<dbReference type="EC" id="3.6.4.13" evidence="2"/>
<dbReference type="Proteomes" id="UP000027361">
    <property type="component" value="Unassembled WGS sequence"/>
</dbReference>
<dbReference type="InParanoid" id="A0A066VKP4"/>
<evidence type="ECO:0000256" key="6">
    <source>
        <dbReference type="ARBA" id="ARBA00022840"/>
    </source>
</evidence>
<evidence type="ECO:0000256" key="5">
    <source>
        <dbReference type="ARBA" id="ARBA00022806"/>
    </source>
</evidence>
<dbReference type="PROSITE" id="PS51192">
    <property type="entry name" value="HELICASE_ATP_BIND_1"/>
    <property type="match status" value="1"/>
</dbReference>
<evidence type="ECO:0000256" key="2">
    <source>
        <dbReference type="ARBA" id="ARBA00012552"/>
    </source>
</evidence>
<feature type="compositionally biased region" description="Polar residues" evidence="8">
    <location>
        <begin position="205"/>
        <end position="215"/>
    </location>
</feature>
<evidence type="ECO:0000256" key="7">
    <source>
        <dbReference type="ARBA" id="ARBA00047984"/>
    </source>
</evidence>
<dbReference type="OMA" id="FHEVMET"/>
<dbReference type="InterPro" id="IPR027417">
    <property type="entry name" value="P-loop_NTPase"/>
</dbReference>
<evidence type="ECO:0000313" key="10">
    <source>
        <dbReference type="EMBL" id="KDN39324.1"/>
    </source>
</evidence>
<keyword evidence="3" id="KW-0547">Nucleotide-binding</keyword>
<dbReference type="Gene3D" id="1.20.120.1080">
    <property type="match status" value="1"/>
</dbReference>
<dbReference type="SMART" id="SM00847">
    <property type="entry name" value="HA2"/>
    <property type="match status" value="1"/>
</dbReference>
<dbReference type="EMBL" id="JMSN01000106">
    <property type="protein sequence ID" value="KDN39324.1"/>
    <property type="molecule type" value="Genomic_DNA"/>
</dbReference>
<dbReference type="AlphaFoldDB" id="A0A066VKP4"/>
<evidence type="ECO:0000313" key="11">
    <source>
        <dbReference type="Proteomes" id="UP000027361"/>
    </source>
</evidence>
<keyword evidence="6" id="KW-0067">ATP-binding</keyword>
<dbReference type="OrthoDB" id="10253254at2759"/>
<reference evidence="10 11" key="1">
    <citation type="submission" date="2014-05" db="EMBL/GenBank/DDBJ databases">
        <title>Draft genome sequence of a rare smut relative, Tilletiaria anomala UBC 951.</title>
        <authorList>
            <consortium name="DOE Joint Genome Institute"/>
            <person name="Toome M."/>
            <person name="Kuo A."/>
            <person name="Henrissat B."/>
            <person name="Lipzen A."/>
            <person name="Tritt A."/>
            <person name="Yoshinaga Y."/>
            <person name="Zane M."/>
            <person name="Barry K."/>
            <person name="Grigoriev I.V."/>
            <person name="Spatafora J.W."/>
            <person name="Aimea M.C."/>
        </authorList>
    </citation>
    <scope>NUCLEOTIDE SEQUENCE [LARGE SCALE GENOMIC DNA]</scope>
    <source>
        <strain evidence="10 11">UBC 951</strain>
    </source>
</reference>